<keyword evidence="2" id="KW-0378">Hydrolase</keyword>
<evidence type="ECO:0000313" key="6">
    <source>
        <dbReference type="Proteomes" id="UP000799772"/>
    </source>
</evidence>
<evidence type="ECO:0000313" key="5">
    <source>
        <dbReference type="EMBL" id="KAF2093297.1"/>
    </source>
</evidence>
<dbReference type="InterPro" id="IPR016292">
    <property type="entry name" value="Epoxide_hydrolase"/>
</dbReference>
<dbReference type="Pfam" id="PF06441">
    <property type="entry name" value="EHN"/>
    <property type="match status" value="1"/>
</dbReference>
<dbReference type="SUPFAM" id="SSF53474">
    <property type="entry name" value="alpha/beta-Hydrolases"/>
    <property type="match status" value="1"/>
</dbReference>
<sequence>MANAFRSIPATAKVQPSPFKISITEEKLAAFTQLVKLSELGPETYECLHEDGKYGLPRKWLAAAKQEWEESFDWRKHEAYYNSFPHFIMPVMQGDDSFSVHFVALFSDNPDALPIMFLHGWPGSFLEFLGLLALLKKRYSPETLPYHIIVPSLPGWAFSSPPPLNRDFKLEDMAEIMNGLMNNLGLSGYVVQGGDIGSYVARVMAAAYHQCRAVHLNYCIMAEPDGIKAKDITEAEQHGVLRAREFTKFGAAYALEHATRPGTIGLALASSPVAYLAWVAEKFLLWSDVNPSTSEILQSVSLYFLTSTISTSIYTYRQATPPPDFFPLPKNSGAIAYKPKSHDWPQWFIDKPMGYSWFPKELAPMPVAWVGKTGKLEWWRRHDKGGHFAALEKPELLLGDVEDFVKQVWKK</sequence>
<keyword evidence="6" id="KW-1185">Reference proteome</keyword>
<organism evidence="5 6">
    <name type="scientific">Rhizodiscina lignyota</name>
    <dbReference type="NCBI Taxonomy" id="1504668"/>
    <lineage>
        <taxon>Eukaryota</taxon>
        <taxon>Fungi</taxon>
        <taxon>Dikarya</taxon>
        <taxon>Ascomycota</taxon>
        <taxon>Pezizomycotina</taxon>
        <taxon>Dothideomycetes</taxon>
        <taxon>Pleosporomycetidae</taxon>
        <taxon>Aulographales</taxon>
        <taxon>Rhizodiscinaceae</taxon>
        <taxon>Rhizodiscina</taxon>
    </lineage>
</organism>
<reference evidence="5" key="1">
    <citation type="journal article" date="2020" name="Stud. Mycol.">
        <title>101 Dothideomycetes genomes: a test case for predicting lifestyles and emergence of pathogens.</title>
        <authorList>
            <person name="Haridas S."/>
            <person name="Albert R."/>
            <person name="Binder M."/>
            <person name="Bloem J."/>
            <person name="Labutti K."/>
            <person name="Salamov A."/>
            <person name="Andreopoulos B."/>
            <person name="Baker S."/>
            <person name="Barry K."/>
            <person name="Bills G."/>
            <person name="Bluhm B."/>
            <person name="Cannon C."/>
            <person name="Castanera R."/>
            <person name="Culley D."/>
            <person name="Daum C."/>
            <person name="Ezra D."/>
            <person name="Gonzalez J."/>
            <person name="Henrissat B."/>
            <person name="Kuo A."/>
            <person name="Liang C."/>
            <person name="Lipzen A."/>
            <person name="Lutzoni F."/>
            <person name="Magnuson J."/>
            <person name="Mondo S."/>
            <person name="Nolan M."/>
            <person name="Ohm R."/>
            <person name="Pangilinan J."/>
            <person name="Park H.-J."/>
            <person name="Ramirez L."/>
            <person name="Alfaro M."/>
            <person name="Sun H."/>
            <person name="Tritt A."/>
            <person name="Yoshinaga Y."/>
            <person name="Zwiers L.-H."/>
            <person name="Turgeon B."/>
            <person name="Goodwin S."/>
            <person name="Spatafora J."/>
            <person name="Crous P."/>
            <person name="Grigoriev I."/>
        </authorList>
    </citation>
    <scope>NUCLEOTIDE SEQUENCE</scope>
    <source>
        <strain evidence="5">CBS 133067</strain>
    </source>
</reference>
<feature type="domain" description="Epoxide hydrolase N-terminal" evidence="4">
    <location>
        <begin position="17"/>
        <end position="128"/>
    </location>
</feature>
<dbReference type="InterPro" id="IPR000639">
    <property type="entry name" value="Epox_hydrolase-like"/>
</dbReference>
<dbReference type="EMBL" id="ML978139">
    <property type="protein sequence ID" value="KAF2093297.1"/>
    <property type="molecule type" value="Genomic_DNA"/>
</dbReference>
<accession>A0A9P4M3I1</accession>
<feature type="active site" description="Nucleophile" evidence="3">
    <location>
        <position position="195"/>
    </location>
</feature>
<proteinExistence type="inferred from homology"/>
<dbReference type="Gene3D" id="3.40.50.1820">
    <property type="entry name" value="alpha/beta hydrolase"/>
    <property type="match status" value="1"/>
</dbReference>
<dbReference type="PRINTS" id="PR00412">
    <property type="entry name" value="EPOXHYDRLASE"/>
</dbReference>
<comment type="caution">
    <text evidence="5">The sequence shown here is derived from an EMBL/GenBank/DDBJ whole genome shotgun (WGS) entry which is preliminary data.</text>
</comment>
<feature type="active site" description="Proton acceptor" evidence="3">
    <location>
        <position position="387"/>
    </location>
</feature>
<dbReference type="AlphaFoldDB" id="A0A9P4M3I1"/>
<dbReference type="PANTHER" id="PTHR21661:SF39">
    <property type="entry name" value="HYDROLASE, PUTATIVE (AFU_ORTHOLOGUE AFUA_3G08960)-RELATED"/>
    <property type="match status" value="1"/>
</dbReference>
<dbReference type="GO" id="GO:0004301">
    <property type="term" value="F:epoxide hydrolase activity"/>
    <property type="evidence" value="ECO:0007669"/>
    <property type="project" value="TreeGrafter"/>
</dbReference>
<name>A0A9P4M3I1_9PEZI</name>
<feature type="active site" description="Proton donor" evidence="3">
    <location>
        <position position="316"/>
    </location>
</feature>
<dbReference type="Proteomes" id="UP000799772">
    <property type="component" value="Unassembled WGS sequence"/>
</dbReference>
<dbReference type="InterPro" id="IPR010497">
    <property type="entry name" value="Epoxide_hydro_N"/>
</dbReference>
<evidence type="ECO:0000259" key="4">
    <source>
        <dbReference type="Pfam" id="PF06441"/>
    </source>
</evidence>
<evidence type="ECO:0000256" key="3">
    <source>
        <dbReference type="PIRSR" id="PIRSR001112-1"/>
    </source>
</evidence>
<dbReference type="PANTHER" id="PTHR21661">
    <property type="entry name" value="EPOXIDE HYDROLASE 1-RELATED"/>
    <property type="match status" value="1"/>
</dbReference>
<gene>
    <name evidence="5" type="ORF">NA57DRAFT_48600</name>
</gene>
<comment type="similarity">
    <text evidence="1">Belongs to the peptidase S33 family.</text>
</comment>
<dbReference type="GO" id="GO:0097176">
    <property type="term" value="P:epoxide metabolic process"/>
    <property type="evidence" value="ECO:0007669"/>
    <property type="project" value="TreeGrafter"/>
</dbReference>
<dbReference type="PIRSF" id="PIRSF001112">
    <property type="entry name" value="Epoxide_hydrolase"/>
    <property type="match status" value="1"/>
</dbReference>
<dbReference type="OrthoDB" id="7130006at2759"/>
<evidence type="ECO:0000256" key="1">
    <source>
        <dbReference type="ARBA" id="ARBA00010088"/>
    </source>
</evidence>
<dbReference type="InterPro" id="IPR029058">
    <property type="entry name" value="AB_hydrolase_fold"/>
</dbReference>
<protein>
    <submittedName>
        <fullName evidence="5">Alpha/beta-hydrolase</fullName>
    </submittedName>
</protein>
<evidence type="ECO:0000256" key="2">
    <source>
        <dbReference type="ARBA" id="ARBA00022801"/>
    </source>
</evidence>